<accession>A0A918NH69</accession>
<evidence type="ECO:0000313" key="3">
    <source>
        <dbReference type="Proteomes" id="UP000626148"/>
    </source>
</evidence>
<dbReference type="PANTHER" id="PTHR33121">
    <property type="entry name" value="CYCLIC DI-GMP PHOSPHODIESTERASE PDEF"/>
    <property type="match status" value="1"/>
</dbReference>
<dbReference type="Gene3D" id="3.20.20.450">
    <property type="entry name" value="EAL domain"/>
    <property type="match status" value="1"/>
</dbReference>
<gene>
    <name evidence="2" type="primary">rtn</name>
    <name evidence="2" type="ORF">GCM10007392_38720</name>
</gene>
<dbReference type="AlphaFoldDB" id="A0A918NH69"/>
<dbReference type="Gene3D" id="3.30.450.20">
    <property type="entry name" value="PAS domain"/>
    <property type="match status" value="1"/>
</dbReference>
<dbReference type="InterPro" id="IPR018842">
    <property type="entry name" value="YkuI_C"/>
</dbReference>
<dbReference type="InterPro" id="IPR029151">
    <property type="entry name" value="Sensor-like_sf"/>
</dbReference>
<dbReference type="GO" id="GO:0071111">
    <property type="term" value="F:cyclic-guanylate-specific phosphodiesterase activity"/>
    <property type="evidence" value="ECO:0007669"/>
    <property type="project" value="InterPro"/>
</dbReference>
<feature type="domain" description="EAL" evidence="1">
    <location>
        <begin position="1"/>
        <end position="217"/>
    </location>
</feature>
<comment type="caution">
    <text evidence="2">The sequence shown here is derived from an EMBL/GenBank/DDBJ whole genome shotgun (WGS) entry which is preliminary data.</text>
</comment>
<dbReference type="Pfam" id="PF10388">
    <property type="entry name" value="YkuI_C"/>
    <property type="match status" value="1"/>
</dbReference>
<organism evidence="2 3">
    <name type="scientific">Saccharospirillum salsuginis</name>
    <dbReference type="NCBI Taxonomy" id="418750"/>
    <lineage>
        <taxon>Bacteria</taxon>
        <taxon>Pseudomonadati</taxon>
        <taxon>Pseudomonadota</taxon>
        <taxon>Gammaproteobacteria</taxon>
        <taxon>Oceanospirillales</taxon>
        <taxon>Saccharospirillaceae</taxon>
        <taxon>Saccharospirillum</taxon>
    </lineage>
</organism>
<dbReference type="SUPFAM" id="SSF103190">
    <property type="entry name" value="Sensory domain-like"/>
    <property type="match status" value="1"/>
</dbReference>
<sequence>MRVDGDIRSAGPLFSDPTVHPDRLLTLDRHIRRQAMARSAQAGQQQPSLGGFLSINIAPIWLTRLQGHDASPTLQLIEALSIDPSRVVIEVTETGADLTVLKQVIRAYRDRGIGIAIDDFGAGEAHLDRVIDLEPDLVKLDMKLFKRAYRGEGLAREVVEALSRLAERTGFQLVIEGVETESELAYAMETGARLVQGFLLARPEPDFLDTHALSPHIERVRRQVFHHQVDIHRRQGRLAQRIQSVAGQLRDLIEHRSDTALVGLGVPCDAILRCFVTNTEGQQLSPNYDAHQGKLQPQPLVEPRNWSWRPYFAEIVAGFDFNPDTLGHSRPYMDVNSSRLVQTYGLPLSNNRILLIDVVSSDTADAQDARARFA</sequence>
<reference evidence="2" key="2">
    <citation type="submission" date="2020-09" db="EMBL/GenBank/DDBJ databases">
        <authorList>
            <person name="Sun Q."/>
            <person name="Kim S."/>
        </authorList>
    </citation>
    <scope>NUCLEOTIDE SEQUENCE</scope>
    <source>
        <strain evidence="2">KCTC 22169</strain>
    </source>
</reference>
<dbReference type="InterPro" id="IPR001633">
    <property type="entry name" value="EAL_dom"/>
</dbReference>
<dbReference type="PROSITE" id="PS50883">
    <property type="entry name" value="EAL"/>
    <property type="match status" value="1"/>
</dbReference>
<dbReference type="Proteomes" id="UP000626148">
    <property type="component" value="Unassembled WGS sequence"/>
</dbReference>
<reference evidence="2" key="1">
    <citation type="journal article" date="2014" name="Int. J. Syst. Evol. Microbiol.">
        <title>Complete genome sequence of Corynebacterium casei LMG S-19264T (=DSM 44701T), isolated from a smear-ripened cheese.</title>
        <authorList>
            <consortium name="US DOE Joint Genome Institute (JGI-PGF)"/>
            <person name="Walter F."/>
            <person name="Albersmeier A."/>
            <person name="Kalinowski J."/>
            <person name="Ruckert C."/>
        </authorList>
    </citation>
    <scope>NUCLEOTIDE SEQUENCE</scope>
    <source>
        <strain evidence="2">KCTC 22169</strain>
    </source>
</reference>
<protein>
    <submittedName>
        <fullName evidence="2">Signal transduction protein</fullName>
    </submittedName>
</protein>
<evidence type="ECO:0000313" key="2">
    <source>
        <dbReference type="EMBL" id="GGX67381.1"/>
    </source>
</evidence>
<dbReference type="EMBL" id="BMXR01000011">
    <property type="protein sequence ID" value="GGX67381.1"/>
    <property type="molecule type" value="Genomic_DNA"/>
</dbReference>
<proteinExistence type="predicted"/>
<dbReference type="InterPro" id="IPR035919">
    <property type="entry name" value="EAL_sf"/>
</dbReference>
<dbReference type="SUPFAM" id="SSF141868">
    <property type="entry name" value="EAL domain-like"/>
    <property type="match status" value="1"/>
</dbReference>
<dbReference type="InterPro" id="IPR050706">
    <property type="entry name" value="Cyclic-di-GMP_PDE-like"/>
</dbReference>
<name>A0A918NH69_9GAMM</name>
<dbReference type="CDD" id="cd01948">
    <property type="entry name" value="EAL"/>
    <property type="match status" value="1"/>
</dbReference>
<dbReference type="Pfam" id="PF00563">
    <property type="entry name" value="EAL"/>
    <property type="match status" value="1"/>
</dbReference>
<evidence type="ECO:0000259" key="1">
    <source>
        <dbReference type="PROSITE" id="PS50883"/>
    </source>
</evidence>
<dbReference type="SMART" id="SM00052">
    <property type="entry name" value="EAL"/>
    <property type="match status" value="1"/>
</dbReference>
<keyword evidence="3" id="KW-1185">Reference proteome</keyword>
<dbReference type="PANTHER" id="PTHR33121:SF82">
    <property type="entry name" value="SIGNAL TRANSDUCTION PROTEIN CONTAINING A EAL DOMAIN"/>
    <property type="match status" value="1"/>
</dbReference>